<comment type="caution">
    <text evidence="1">The sequence shown here is derived from an EMBL/GenBank/DDBJ whole genome shotgun (WGS) entry which is preliminary data.</text>
</comment>
<protein>
    <submittedName>
        <fullName evidence="1">Uncharacterized protein</fullName>
    </submittedName>
</protein>
<evidence type="ECO:0000313" key="2">
    <source>
        <dbReference type="Proteomes" id="UP000828390"/>
    </source>
</evidence>
<sequence>MDNEIEYFRMKTEELGVVTMRTGVGCPEVKVSVAIDGVHIPYQRPQIVDFIRLSRNRQDYLYKVVRPYLSDAINDATCPCPET</sequence>
<reference evidence="1" key="2">
    <citation type="submission" date="2020-11" db="EMBL/GenBank/DDBJ databases">
        <authorList>
            <person name="McCartney M.A."/>
            <person name="Auch B."/>
            <person name="Kono T."/>
            <person name="Mallez S."/>
            <person name="Becker A."/>
            <person name="Gohl D.M."/>
            <person name="Silverstein K.A.T."/>
            <person name="Koren S."/>
            <person name="Bechman K.B."/>
            <person name="Herman A."/>
            <person name="Abrahante J.E."/>
            <person name="Garbe J."/>
        </authorList>
    </citation>
    <scope>NUCLEOTIDE SEQUENCE</scope>
    <source>
        <strain evidence="1">Duluth1</strain>
        <tissue evidence="1">Whole animal</tissue>
    </source>
</reference>
<name>A0A9D4MHF2_DREPO</name>
<keyword evidence="2" id="KW-1185">Reference proteome</keyword>
<dbReference type="EMBL" id="JAIWYP010000001">
    <property type="protein sequence ID" value="KAH3876184.1"/>
    <property type="molecule type" value="Genomic_DNA"/>
</dbReference>
<evidence type="ECO:0000313" key="1">
    <source>
        <dbReference type="EMBL" id="KAH3876184.1"/>
    </source>
</evidence>
<accession>A0A9D4MHF2</accession>
<dbReference type="AlphaFoldDB" id="A0A9D4MHF2"/>
<organism evidence="1 2">
    <name type="scientific">Dreissena polymorpha</name>
    <name type="common">Zebra mussel</name>
    <name type="synonym">Mytilus polymorpha</name>
    <dbReference type="NCBI Taxonomy" id="45954"/>
    <lineage>
        <taxon>Eukaryota</taxon>
        <taxon>Metazoa</taxon>
        <taxon>Spiralia</taxon>
        <taxon>Lophotrochozoa</taxon>
        <taxon>Mollusca</taxon>
        <taxon>Bivalvia</taxon>
        <taxon>Autobranchia</taxon>
        <taxon>Heteroconchia</taxon>
        <taxon>Euheterodonta</taxon>
        <taxon>Imparidentia</taxon>
        <taxon>Neoheterodontei</taxon>
        <taxon>Myida</taxon>
        <taxon>Dreissenoidea</taxon>
        <taxon>Dreissenidae</taxon>
        <taxon>Dreissena</taxon>
    </lineage>
</organism>
<proteinExistence type="predicted"/>
<reference evidence="1" key="1">
    <citation type="journal article" date="2019" name="bioRxiv">
        <title>The Genome of the Zebra Mussel, Dreissena polymorpha: A Resource for Invasive Species Research.</title>
        <authorList>
            <person name="McCartney M.A."/>
            <person name="Auch B."/>
            <person name="Kono T."/>
            <person name="Mallez S."/>
            <person name="Zhang Y."/>
            <person name="Obille A."/>
            <person name="Becker A."/>
            <person name="Abrahante J.E."/>
            <person name="Garbe J."/>
            <person name="Badalamenti J.P."/>
            <person name="Herman A."/>
            <person name="Mangelson H."/>
            <person name="Liachko I."/>
            <person name="Sullivan S."/>
            <person name="Sone E.D."/>
            <person name="Koren S."/>
            <person name="Silverstein K.A.T."/>
            <person name="Beckman K.B."/>
            <person name="Gohl D.M."/>
        </authorList>
    </citation>
    <scope>NUCLEOTIDE SEQUENCE</scope>
    <source>
        <strain evidence="1">Duluth1</strain>
        <tissue evidence="1">Whole animal</tissue>
    </source>
</reference>
<gene>
    <name evidence="1" type="ORF">DPMN_000019</name>
</gene>
<dbReference type="Proteomes" id="UP000828390">
    <property type="component" value="Unassembled WGS sequence"/>
</dbReference>